<accession>A0A414FIK1</accession>
<name>A0A414FIK1_9BACT</name>
<dbReference type="InterPro" id="IPR004919">
    <property type="entry name" value="GmrSD_N"/>
</dbReference>
<sequence>MRKINPITPSTIVSQRFIIPLYQRLFEWEDEQLSVLLNDLKERFFITRRSINERNKAYYIGMLTGCTDDSGIINLVDGQQRFTTMMLLGIAMNYYYEDWKYFVTQDRLTFKARDDDKKYLQYLIDFHVKKEKDNTMPTKINLKMQHGLDFILNFLTEKFKEDEREEFCKYVYNNLTFFVSELPGNYSKSPKKLNKYFETMNSAGKSLEQHEKIKVDLLKNCIDNDLKGMFTYIWNSVERMDVKLLSDEQYSAELGCLDNEIENIFENPDTFEVKKCFEDNHGIEIEYIMPSTDKPNIYGNKKEIGSVIDFQELLLLTYNIITNSNIILDKHKLAETFRNFPIEKIPQFYRKLYLLRLLLDRYVIRVEKKDGKNIYRLRLSDNDKPLSEDEKRLIQYQSMLYVSSSNQQWLKSYLEWLMNSENRKSDATVLLNKLKEIDNNIHKLPPLDEMAYNKGIDRYWFWRLDYYLWEKRELYFTIEEQKVVNDYVFRMNRSIEHLHPQNQSENTEWENIDINSFGNLAMISSSFNSTQSNDYVGVKFARVEKQVNNNDLESLKMYLMYLQSKKEGWTLYKKNNHQIEMYKLLEDSYK</sequence>
<dbReference type="PANTHER" id="PTHR35149:SF2">
    <property type="entry name" value="DUF262 DOMAIN-CONTAINING PROTEIN"/>
    <property type="match status" value="1"/>
</dbReference>
<dbReference type="AlphaFoldDB" id="A0A414FIK1"/>
<feature type="domain" description="GmrSD restriction endonucleases N-terminal" evidence="1">
    <location>
        <begin position="15"/>
        <end position="217"/>
    </location>
</feature>
<dbReference type="RefSeq" id="WP_118166238.1">
    <property type="nucleotide sequence ID" value="NZ_JAQEYB010000028.1"/>
</dbReference>
<protein>
    <submittedName>
        <fullName evidence="3">DUF262 domain-containing protein</fullName>
    </submittedName>
</protein>
<proteinExistence type="predicted"/>
<dbReference type="InterPro" id="IPR011089">
    <property type="entry name" value="GmrSD_C"/>
</dbReference>
<dbReference type="EMBL" id="QSJG01000053">
    <property type="protein sequence ID" value="RHD47591.1"/>
    <property type="molecule type" value="Genomic_DNA"/>
</dbReference>
<dbReference type="PANTHER" id="PTHR35149">
    <property type="entry name" value="SLL5132 PROTEIN"/>
    <property type="match status" value="1"/>
</dbReference>
<comment type="caution">
    <text evidence="3">The sequence shown here is derived from an EMBL/GenBank/DDBJ whole genome shotgun (WGS) entry which is preliminary data.</text>
</comment>
<feature type="domain" description="GmrSD restriction endonucleases C-terminal" evidence="2">
    <location>
        <begin position="450"/>
        <end position="583"/>
    </location>
</feature>
<evidence type="ECO:0000313" key="3">
    <source>
        <dbReference type="EMBL" id="RHD47591.1"/>
    </source>
</evidence>
<evidence type="ECO:0000313" key="4">
    <source>
        <dbReference type="Proteomes" id="UP000284361"/>
    </source>
</evidence>
<reference evidence="3 4" key="1">
    <citation type="submission" date="2018-08" db="EMBL/GenBank/DDBJ databases">
        <title>A genome reference for cultivated species of the human gut microbiota.</title>
        <authorList>
            <person name="Zou Y."/>
            <person name="Xue W."/>
            <person name="Luo G."/>
        </authorList>
    </citation>
    <scope>NUCLEOTIDE SEQUENCE [LARGE SCALE GENOMIC DNA]</scope>
    <source>
        <strain evidence="3 4">AM31-10</strain>
    </source>
</reference>
<evidence type="ECO:0000259" key="2">
    <source>
        <dbReference type="Pfam" id="PF07510"/>
    </source>
</evidence>
<dbReference type="Proteomes" id="UP000284361">
    <property type="component" value="Unassembled WGS sequence"/>
</dbReference>
<gene>
    <name evidence="3" type="ORF">DW789_15295</name>
</gene>
<dbReference type="Pfam" id="PF03235">
    <property type="entry name" value="GmrSD_N"/>
    <property type="match status" value="1"/>
</dbReference>
<evidence type="ECO:0000259" key="1">
    <source>
        <dbReference type="Pfam" id="PF03235"/>
    </source>
</evidence>
<dbReference type="Pfam" id="PF07510">
    <property type="entry name" value="GmrSD_C"/>
    <property type="match status" value="1"/>
</dbReference>
<organism evidence="3 4">
    <name type="scientific">Phocaeicola plebeius</name>
    <dbReference type="NCBI Taxonomy" id="310297"/>
    <lineage>
        <taxon>Bacteria</taxon>
        <taxon>Pseudomonadati</taxon>
        <taxon>Bacteroidota</taxon>
        <taxon>Bacteroidia</taxon>
        <taxon>Bacteroidales</taxon>
        <taxon>Bacteroidaceae</taxon>
        <taxon>Phocaeicola</taxon>
    </lineage>
</organism>